<accession>A0A388LLV8</accession>
<evidence type="ECO:0000256" key="1">
    <source>
        <dbReference type="SAM" id="MobiDB-lite"/>
    </source>
</evidence>
<dbReference type="Gramene" id="GBG83316">
    <property type="protein sequence ID" value="GBG83316"/>
    <property type="gene ID" value="CBR_g37028"/>
</dbReference>
<evidence type="ECO:0000313" key="3">
    <source>
        <dbReference type="Proteomes" id="UP000265515"/>
    </source>
</evidence>
<feature type="region of interest" description="Disordered" evidence="1">
    <location>
        <begin position="87"/>
        <end position="106"/>
    </location>
</feature>
<proteinExistence type="predicted"/>
<evidence type="ECO:0000313" key="2">
    <source>
        <dbReference type="EMBL" id="GBG83316.1"/>
    </source>
</evidence>
<organism evidence="2 3">
    <name type="scientific">Chara braunii</name>
    <name type="common">Braun's stonewort</name>
    <dbReference type="NCBI Taxonomy" id="69332"/>
    <lineage>
        <taxon>Eukaryota</taxon>
        <taxon>Viridiplantae</taxon>
        <taxon>Streptophyta</taxon>
        <taxon>Charophyceae</taxon>
        <taxon>Charales</taxon>
        <taxon>Characeae</taxon>
        <taxon>Chara</taxon>
    </lineage>
</organism>
<reference evidence="2 3" key="1">
    <citation type="journal article" date="2018" name="Cell">
        <title>The Chara Genome: Secondary Complexity and Implications for Plant Terrestrialization.</title>
        <authorList>
            <person name="Nishiyama T."/>
            <person name="Sakayama H."/>
            <person name="Vries J.D."/>
            <person name="Buschmann H."/>
            <person name="Saint-Marcoux D."/>
            <person name="Ullrich K.K."/>
            <person name="Haas F.B."/>
            <person name="Vanderstraeten L."/>
            <person name="Becker D."/>
            <person name="Lang D."/>
            <person name="Vosolsobe S."/>
            <person name="Rombauts S."/>
            <person name="Wilhelmsson P.K.I."/>
            <person name="Janitza P."/>
            <person name="Kern R."/>
            <person name="Heyl A."/>
            <person name="Rumpler F."/>
            <person name="Villalobos L.I.A.C."/>
            <person name="Clay J.M."/>
            <person name="Skokan R."/>
            <person name="Toyoda A."/>
            <person name="Suzuki Y."/>
            <person name="Kagoshima H."/>
            <person name="Schijlen E."/>
            <person name="Tajeshwar N."/>
            <person name="Catarino B."/>
            <person name="Hetherington A.J."/>
            <person name="Saltykova A."/>
            <person name="Bonnot C."/>
            <person name="Breuninger H."/>
            <person name="Symeonidi A."/>
            <person name="Radhakrishnan G.V."/>
            <person name="Van Nieuwerburgh F."/>
            <person name="Deforce D."/>
            <person name="Chang C."/>
            <person name="Karol K.G."/>
            <person name="Hedrich R."/>
            <person name="Ulvskov P."/>
            <person name="Glockner G."/>
            <person name="Delwiche C.F."/>
            <person name="Petrasek J."/>
            <person name="Van de Peer Y."/>
            <person name="Friml J."/>
            <person name="Beilby M."/>
            <person name="Dolan L."/>
            <person name="Kohara Y."/>
            <person name="Sugano S."/>
            <person name="Fujiyama A."/>
            <person name="Delaux P.-M."/>
            <person name="Quint M."/>
            <person name="TheiBen G."/>
            <person name="Hagemann M."/>
            <person name="Harholt J."/>
            <person name="Dunand C."/>
            <person name="Zachgo S."/>
            <person name="Langdale J."/>
            <person name="Maumus F."/>
            <person name="Straeten D.V.D."/>
            <person name="Gould S.B."/>
            <person name="Rensing S.A."/>
        </authorList>
    </citation>
    <scope>NUCLEOTIDE SEQUENCE [LARGE SCALE GENOMIC DNA]</scope>
    <source>
        <strain evidence="2 3">S276</strain>
    </source>
</reference>
<keyword evidence="3" id="KW-1185">Reference proteome</keyword>
<dbReference type="AlphaFoldDB" id="A0A388LLV8"/>
<protein>
    <submittedName>
        <fullName evidence="2">Uncharacterized protein</fullName>
    </submittedName>
</protein>
<name>A0A388LLV8_CHABU</name>
<dbReference type="EMBL" id="BFEA01000435">
    <property type="protein sequence ID" value="GBG83316.1"/>
    <property type="molecule type" value="Genomic_DNA"/>
</dbReference>
<comment type="caution">
    <text evidence="2">The sequence shown here is derived from an EMBL/GenBank/DDBJ whole genome shotgun (WGS) entry which is preliminary data.</text>
</comment>
<dbReference type="Proteomes" id="UP000265515">
    <property type="component" value="Unassembled WGS sequence"/>
</dbReference>
<feature type="region of interest" description="Disordered" evidence="1">
    <location>
        <begin position="1"/>
        <end position="52"/>
    </location>
</feature>
<gene>
    <name evidence="2" type="ORF">CBR_g37028</name>
</gene>
<sequence length="205" mass="21749">MSSRGGNRGKKRDNCEGDTPVAVKKGRHVVRNKKALAEGPSRGSAARDEEWVRDLDAADNDEDFMTDSEVGVVTEAAVRAQGALRIDNTRPCAPPPQPRVGEGVGKPDVIIDVDTSQAVRGVQAKAAPKTTRVGVTVTRTRVIGLPDAQDCAQVQSPPATPRAHTVPEAGGAARRPWCKAARRGETRGRCSGGIFYSGSCRRDQG</sequence>
<feature type="region of interest" description="Disordered" evidence="1">
    <location>
        <begin position="152"/>
        <end position="176"/>
    </location>
</feature>
<feature type="compositionally biased region" description="Basic residues" evidence="1">
    <location>
        <begin position="24"/>
        <end position="34"/>
    </location>
</feature>